<comment type="caution">
    <text evidence="2">The sequence shown here is derived from an EMBL/GenBank/DDBJ whole genome shotgun (WGS) entry which is preliminary data.</text>
</comment>
<name>A0ABD2M763_9BILA</name>
<reference evidence="2 3" key="1">
    <citation type="submission" date="2024-10" db="EMBL/GenBank/DDBJ databases">
        <authorList>
            <person name="Kim D."/>
        </authorList>
    </citation>
    <scope>NUCLEOTIDE SEQUENCE [LARGE SCALE GENOMIC DNA]</scope>
    <source>
        <strain evidence="2">BH-2024</strain>
    </source>
</reference>
<accession>A0ABD2M763</accession>
<keyword evidence="1" id="KW-0732">Signal</keyword>
<sequence>MANLVKLVGFFILVLLWPKALANITSEVKDMMDKFSSLKAYTNDIVKKLRNVSDNIDDFIWVTRPVSAIIKAGAKTAFQPNAEELEAIKIWHNFVKVEFENLIEAVRRPMNGLEELYKNITDPDKDRSQYLEKFRAGCLAQLEVLQHFWPNLWVDDAHLQNELNKIIQTASKLDVGQALIKLHLDLHRVQNGCFWLEKIADGNEWKREPLLRFADIMRLDLMKASLLSAHCVEIMYDDPQTQLILFVWVKETIKATALNMVEWIENKLKITWPTISISRAETAIGNWPIVENESEYNIVAHRIKKELDQIGEKIFFHTVIVFPNWTDERQKAVTCDDYYCFKLIKNHINVIVIRCEHDHYEEAVAAEDWFNQTVEEQMESTIKEWLRTKKDEPLITLAIQIHPLLYYRSMVLLRNRGIPQIGTTITLGVTPTEISSARAERSFNKMIITEDGIEEIFHVHLLV</sequence>
<keyword evidence="3" id="KW-1185">Reference proteome</keyword>
<dbReference type="EMBL" id="JBICBT010000104">
    <property type="protein sequence ID" value="KAL3123321.1"/>
    <property type="molecule type" value="Genomic_DNA"/>
</dbReference>
<organism evidence="2 3">
    <name type="scientific">Heterodera trifolii</name>
    <dbReference type="NCBI Taxonomy" id="157864"/>
    <lineage>
        <taxon>Eukaryota</taxon>
        <taxon>Metazoa</taxon>
        <taxon>Ecdysozoa</taxon>
        <taxon>Nematoda</taxon>
        <taxon>Chromadorea</taxon>
        <taxon>Rhabditida</taxon>
        <taxon>Tylenchina</taxon>
        <taxon>Tylenchomorpha</taxon>
        <taxon>Tylenchoidea</taxon>
        <taxon>Heteroderidae</taxon>
        <taxon>Heteroderinae</taxon>
        <taxon>Heterodera</taxon>
    </lineage>
</organism>
<evidence type="ECO:0000313" key="2">
    <source>
        <dbReference type="EMBL" id="KAL3123321.1"/>
    </source>
</evidence>
<feature type="chain" id="PRO_5044770593" evidence="1">
    <location>
        <begin position="23"/>
        <end position="463"/>
    </location>
</feature>
<gene>
    <name evidence="2" type="ORF">niasHT_006019</name>
</gene>
<dbReference type="AlphaFoldDB" id="A0ABD2M763"/>
<protein>
    <submittedName>
        <fullName evidence="2">Uncharacterized protein</fullName>
    </submittedName>
</protein>
<evidence type="ECO:0000313" key="3">
    <source>
        <dbReference type="Proteomes" id="UP001620626"/>
    </source>
</evidence>
<dbReference type="Proteomes" id="UP001620626">
    <property type="component" value="Unassembled WGS sequence"/>
</dbReference>
<proteinExistence type="predicted"/>
<evidence type="ECO:0000256" key="1">
    <source>
        <dbReference type="SAM" id="SignalP"/>
    </source>
</evidence>
<feature type="signal peptide" evidence="1">
    <location>
        <begin position="1"/>
        <end position="22"/>
    </location>
</feature>